<name>A0ABY8Y281_9PSEU</name>
<dbReference type="RefSeq" id="WP_285459871.1">
    <property type="nucleotide sequence ID" value="NZ_CP127173.1"/>
</dbReference>
<evidence type="ECO:0000256" key="1">
    <source>
        <dbReference type="SAM" id="MobiDB-lite"/>
    </source>
</evidence>
<evidence type="ECO:0000313" key="2">
    <source>
        <dbReference type="EMBL" id="WIV62152.1"/>
    </source>
</evidence>
<evidence type="ECO:0008006" key="4">
    <source>
        <dbReference type="Google" id="ProtNLM"/>
    </source>
</evidence>
<sequence length="239" mass="27139">MFDGRTEVARHERIDHEFRRSAVTTGEHPRLGHADTAIRGRIDFTQQLHRSPGRYLPLAVSYQSHDEDILENQLLAAAVKKLTDVQTYSTRTQRSLARLRRPFEGITAPPLRQAIYPRWVGPGSTSTTGQQSSSPNSSSPKQRPTSAPAKSRRHERVPADAPADGRRVLVRLRIHRMRCPVTECARQTFREQVPGLVERYQRRTVRLGEQIRAVVRELEDRASARLLPKVGIALGARHR</sequence>
<feature type="region of interest" description="Disordered" evidence="1">
    <location>
        <begin position="114"/>
        <end position="163"/>
    </location>
</feature>
<proteinExistence type="predicted"/>
<dbReference type="Proteomes" id="UP001227101">
    <property type="component" value="Chromosome"/>
</dbReference>
<dbReference type="Pfam" id="PF10117">
    <property type="entry name" value="McrBC"/>
    <property type="match status" value="1"/>
</dbReference>
<dbReference type="EMBL" id="CP127173">
    <property type="protein sequence ID" value="WIV62152.1"/>
    <property type="molecule type" value="Genomic_DNA"/>
</dbReference>
<dbReference type="InterPro" id="IPR019292">
    <property type="entry name" value="McrC"/>
</dbReference>
<reference evidence="2 3" key="1">
    <citation type="submission" date="2023-06" db="EMBL/GenBank/DDBJ databases">
        <authorList>
            <person name="Oyuntsetseg B."/>
            <person name="Kim S.B."/>
        </authorList>
    </citation>
    <scope>NUCLEOTIDE SEQUENCE [LARGE SCALE GENOMIC DNA]</scope>
    <source>
        <strain evidence="2 3">2-2</strain>
    </source>
</reference>
<feature type="compositionally biased region" description="Low complexity" evidence="1">
    <location>
        <begin position="121"/>
        <end position="142"/>
    </location>
</feature>
<keyword evidence="3" id="KW-1185">Reference proteome</keyword>
<organism evidence="2 3">
    <name type="scientific">Amycolatopsis nalaikhensis</name>
    <dbReference type="NCBI Taxonomy" id="715472"/>
    <lineage>
        <taxon>Bacteria</taxon>
        <taxon>Bacillati</taxon>
        <taxon>Actinomycetota</taxon>
        <taxon>Actinomycetes</taxon>
        <taxon>Pseudonocardiales</taxon>
        <taxon>Pseudonocardiaceae</taxon>
        <taxon>Amycolatopsis</taxon>
    </lineage>
</organism>
<protein>
    <recommendedName>
        <fullName evidence="4">Transposase</fullName>
    </recommendedName>
</protein>
<evidence type="ECO:0000313" key="3">
    <source>
        <dbReference type="Proteomes" id="UP001227101"/>
    </source>
</evidence>
<accession>A0ABY8Y281</accession>
<gene>
    <name evidence="2" type="ORF">QP939_29100</name>
</gene>